<dbReference type="GO" id="GO:0005524">
    <property type="term" value="F:ATP binding"/>
    <property type="evidence" value="ECO:0007669"/>
    <property type="project" value="UniProtKB-KW"/>
</dbReference>
<dbReference type="Gene3D" id="3.40.50.300">
    <property type="entry name" value="P-loop containing nucleotide triphosphate hydrolases"/>
    <property type="match status" value="1"/>
</dbReference>
<organism evidence="5 6">
    <name type="scientific">miscellaneous Crenarchaeota group-15 archaeon DG-45</name>
    <dbReference type="NCBI Taxonomy" id="1685127"/>
    <lineage>
        <taxon>Archaea</taxon>
        <taxon>Candidatus Bathyarchaeota</taxon>
        <taxon>MCG-15</taxon>
    </lineage>
</organism>
<evidence type="ECO:0000313" key="6">
    <source>
        <dbReference type="Proteomes" id="UP000037210"/>
    </source>
</evidence>
<dbReference type="PATRIC" id="fig|1685127.3.peg.311"/>
<dbReference type="GO" id="GO:0006730">
    <property type="term" value="P:one-carbon metabolic process"/>
    <property type="evidence" value="ECO:0007669"/>
    <property type="project" value="UniProtKB-KW"/>
</dbReference>
<dbReference type="CDD" id="cd00477">
    <property type="entry name" value="FTHFS"/>
    <property type="match status" value="1"/>
</dbReference>
<comment type="caution">
    <text evidence="5">The sequence shown here is derived from an EMBL/GenBank/DDBJ whole genome shotgun (WGS) entry which is preliminary data.</text>
</comment>
<reference evidence="5 6" key="1">
    <citation type="submission" date="2015-06" db="EMBL/GenBank/DDBJ databases">
        <title>New insights into the roles of widespread benthic archaea in carbon and nitrogen cycling.</title>
        <authorList>
            <person name="Lazar C.S."/>
            <person name="Baker B.J."/>
            <person name="Seitz K.W."/>
            <person name="Hyde A.S."/>
            <person name="Dick G.J."/>
            <person name="Hinrichs K.-U."/>
            <person name="Teske A.P."/>
        </authorList>
    </citation>
    <scope>NUCLEOTIDE SEQUENCE [LARGE SCALE GENOMIC DNA]</scope>
    <source>
        <strain evidence="5">DG-45</strain>
    </source>
</reference>
<dbReference type="Proteomes" id="UP000037210">
    <property type="component" value="Unassembled WGS sequence"/>
</dbReference>
<keyword evidence="4" id="KW-0067">ATP-binding</keyword>
<keyword evidence="2 5" id="KW-0436">Ligase</keyword>
<dbReference type="AlphaFoldDB" id="A0A0M0BS36"/>
<dbReference type="Pfam" id="PF01268">
    <property type="entry name" value="FTHFS"/>
    <property type="match status" value="1"/>
</dbReference>
<dbReference type="InterPro" id="IPR027417">
    <property type="entry name" value="P-loop_NTPase"/>
</dbReference>
<gene>
    <name evidence="5" type="ORF">AC482_01405</name>
</gene>
<protein>
    <submittedName>
        <fullName evidence="5">Formate--tetrahydrofolate ligase</fullName>
    </submittedName>
</protein>
<evidence type="ECO:0000256" key="4">
    <source>
        <dbReference type="ARBA" id="ARBA00022840"/>
    </source>
</evidence>
<accession>A0A0M0BS36</accession>
<sequence>MSLEIPPDIEIAQSAKLKPITEIAKGLGLSGDDLEPYGRYKAKVKLEVLGRLKDRPDGKLIIVTAVTPTTTGEGKTTMAIGLAQAMGKMGVNNIVVLRQPSLGPVFGIKGGACGGGYAQVLPMEDINIHFTGDLHAITVAHDLLTSLMENHIYRGNKLNLDIHQILWKRVLDIESRCLRNIVVGLGGRLGGIPHESGFEITTASEIAAIHAIASDLMDMKRRMAEITVAYDKDDNPVKAGQLKAEGAMAILMKDAVKPNLVQTLENTPAIIHGGPFANIAHGCPSLIAIKMALKLTDYVLVEPGFGADLGMEKFCDIAARAGGLKPDLVVIVATIKALKHHGGVRRSELTKPNVEAVKAGMVILNQEIENAKAFGLPPVVCMNHFASDAQEEIDAVLDWCREKGVPAAFTDTVLKGGEGGIELAELVLSELKKKSDFRFLYPLDMPVEEKIRTIATSMYGVSDIELLPDARSALRRIEKLGFDKMPICMAKTPLSLTDRDSLRGLPPEGYVLPITNLKPSTGVGFIVAYCGDINTMPAHPTHPAAEGMDIDAEGRITGLS</sequence>
<proteinExistence type="inferred from homology"/>
<dbReference type="Gene3D" id="3.30.1510.10">
    <property type="entry name" value="Domain 2, N(10)-formyltetrahydrofolate synthetase"/>
    <property type="match status" value="1"/>
</dbReference>
<keyword evidence="3" id="KW-0547">Nucleotide-binding</keyword>
<evidence type="ECO:0000256" key="1">
    <source>
        <dbReference type="ARBA" id="ARBA00022563"/>
    </source>
</evidence>
<evidence type="ECO:0000256" key="3">
    <source>
        <dbReference type="ARBA" id="ARBA00022741"/>
    </source>
</evidence>
<dbReference type="SUPFAM" id="SSF52540">
    <property type="entry name" value="P-loop containing nucleoside triphosphate hydrolases"/>
    <property type="match status" value="1"/>
</dbReference>
<evidence type="ECO:0000256" key="2">
    <source>
        <dbReference type="ARBA" id="ARBA00022598"/>
    </source>
</evidence>
<dbReference type="GO" id="GO:0004329">
    <property type="term" value="F:formate-tetrahydrofolate ligase activity"/>
    <property type="evidence" value="ECO:0007669"/>
    <property type="project" value="InterPro"/>
</dbReference>
<name>A0A0M0BS36_9ARCH</name>
<dbReference type="FunFam" id="3.30.1510.10:FF:000001">
    <property type="entry name" value="Formate--tetrahydrofolate ligase"/>
    <property type="match status" value="1"/>
</dbReference>
<dbReference type="EMBL" id="LFWZ01000009">
    <property type="protein sequence ID" value="KON31249.1"/>
    <property type="molecule type" value="Genomic_DNA"/>
</dbReference>
<keyword evidence="1" id="KW-0554">One-carbon metabolism</keyword>
<dbReference type="Gene3D" id="3.10.410.10">
    <property type="entry name" value="Formyltetrahydrofolate synthetase, domain 3"/>
    <property type="match status" value="1"/>
</dbReference>
<evidence type="ECO:0000313" key="5">
    <source>
        <dbReference type="EMBL" id="KON31249.1"/>
    </source>
</evidence>
<dbReference type="InterPro" id="IPR000559">
    <property type="entry name" value="Formate_THF_ligase"/>
</dbReference>
<dbReference type="NCBIfam" id="NF010030">
    <property type="entry name" value="PRK13505.1"/>
    <property type="match status" value="1"/>
</dbReference>
<dbReference type="HAMAP" id="MF_01543">
    <property type="entry name" value="FTHFS"/>
    <property type="match status" value="1"/>
</dbReference>